<dbReference type="GO" id="GO:0007165">
    <property type="term" value="P:signal transduction"/>
    <property type="evidence" value="ECO:0007669"/>
    <property type="project" value="UniProtKB-KW"/>
</dbReference>
<dbReference type="PRINTS" id="PR00260">
    <property type="entry name" value="CHEMTRNSDUCR"/>
</dbReference>
<feature type="transmembrane region" description="Helical" evidence="4">
    <location>
        <begin position="249"/>
        <end position="269"/>
    </location>
</feature>
<feature type="transmembrane region" description="Helical" evidence="4">
    <location>
        <begin position="303"/>
        <end position="324"/>
    </location>
</feature>
<sequence>MVKSFLSFVLGAFVITVVVLGLNAYRSAPKVEPLGEYRILLDGKEVAQKSGLFYRKGSAGTICIEIPGKLYKGNALAFSLTVNEYIRVFSDGVKIFEYTFPKRGHMNLWHRYFMVPVEGDIVIEGSFKVLGGLEKTLYVGPAEEVAKFVERANMIEEYMFYLGTGFMVAIFIVSVLLAIGLAKREFVYAGLAAVFPVLTALDEMNVVLYPILLWKKIAILGAAGAIFFSFLFIKNVLRRPHYLFEKIYFVIYWLLFSLVLFARDLYAVRVHYSNFYLYSLAALLYMSYMLLRYSKTFVDRVLAAGLAAVIMSALLSILAIVGFLKLEFMFFNIGQFAFGLTIAIYVMVKTIEVHKETLAMNEAITNLMNEQLRYIEKLKSWQNAVKTLSKETENDMERIELVGRKLEMSSKESLNKLDELEKSLVEFKSLVEKLMAINSVVQQTMFEAGHLNKRIVELSEQNRDSLKYSSEVLNSLKSENEKLSELFWKLSESVESIKVVTSKIKDIARETNLLSLNASIEAARAGEFGKSFAVVASEIRNLSNDTSELADSIERGLSNLLNYFGNFAKELTDFFNNLGEVVDRNSTLMSSMIGFSDNVEEMSAKFEDVIKSMEAQQSQLAWFDESFSRVLGRVSDLKHSFEIVENSKEEVFRVFDSVREKVEEIRRLFEEK</sequence>
<dbReference type="RefSeq" id="WP_069293073.1">
    <property type="nucleotide sequence ID" value="NZ_CP140110.1"/>
</dbReference>
<organism evidence="6 7">
    <name type="scientific">Fervidobacterium thailandense</name>
    <dbReference type="NCBI Taxonomy" id="1008305"/>
    <lineage>
        <taxon>Bacteria</taxon>
        <taxon>Thermotogati</taxon>
        <taxon>Thermotogota</taxon>
        <taxon>Thermotogae</taxon>
        <taxon>Thermotogales</taxon>
        <taxon>Fervidobacteriaceae</taxon>
        <taxon>Fervidobacterium</taxon>
    </lineage>
</organism>
<evidence type="ECO:0000256" key="3">
    <source>
        <dbReference type="PROSITE-ProRule" id="PRU00284"/>
    </source>
</evidence>
<dbReference type="Proteomes" id="UP000094570">
    <property type="component" value="Unassembled WGS sequence"/>
</dbReference>
<dbReference type="Pfam" id="PF00015">
    <property type="entry name" value="MCPsignal"/>
    <property type="match status" value="1"/>
</dbReference>
<feature type="transmembrane region" description="Helical" evidence="4">
    <location>
        <begin position="217"/>
        <end position="237"/>
    </location>
</feature>
<keyword evidence="1 3" id="KW-0807">Transducer</keyword>
<dbReference type="GO" id="GO:0016020">
    <property type="term" value="C:membrane"/>
    <property type="evidence" value="ECO:0007669"/>
    <property type="project" value="InterPro"/>
</dbReference>
<dbReference type="STRING" id="1008305.A4H02_05050"/>
<dbReference type="InterPro" id="IPR004090">
    <property type="entry name" value="Chemotax_Me-accpt_rcpt"/>
</dbReference>
<dbReference type="InterPro" id="IPR004089">
    <property type="entry name" value="MCPsignal_dom"/>
</dbReference>
<comment type="caution">
    <text evidence="6">The sequence shown here is derived from an EMBL/GenBank/DDBJ whole genome shotgun (WGS) entry which is preliminary data.</text>
</comment>
<evidence type="ECO:0000256" key="2">
    <source>
        <dbReference type="ARBA" id="ARBA00029447"/>
    </source>
</evidence>
<keyword evidence="4" id="KW-0472">Membrane</keyword>
<dbReference type="EMBL" id="LWAF01000005">
    <property type="protein sequence ID" value="ODN30605.1"/>
    <property type="molecule type" value="Genomic_DNA"/>
</dbReference>
<name>A0A1E3G2W3_9BACT</name>
<comment type="similarity">
    <text evidence="2">Belongs to the methyl-accepting chemotaxis (MCP) protein family.</text>
</comment>
<accession>A0A1E3G2W3</accession>
<protein>
    <recommendedName>
        <fullName evidence="5">Methyl-accepting transducer domain-containing protein</fullName>
    </recommendedName>
</protein>
<dbReference type="SMART" id="SM00283">
    <property type="entry name" value="MA"/>
    <property type="match status" value="1"/>
</dbReference>
<feature type="transmembrane region" description="Helical" evidence="4">
    <location>
        <begin position="158"/>
        <end position="179"/>
    </location>
</feature>
<feature type="domain" description="Methyl-accepting transducer" evidence="5">
    <location>
        <begin position="395"/>
        <end position="635"/>
    </location>
</feature>
<evidence type="ECO:0000256" key="1">
    <source>
        <dbReference type="ARBA" id="ARBA00023224"/>
    </source>
</evidence>
<dbReference type="PROSITE" id="PS50111">
    <property type="entry name" value="CHEMOTAXIS_TRANSDUC_2"/>
    <property type="match status" value="1"/>
</dbReference>
<dbReference type="OrthoDB" id="39115at2"/>
<dbReference type="Gene3D" id="1.10.287.950">
    <property type="entry name" value="Methyl-accepting chemotaxis protein"/>
    <property type="match status" value="1"/>
</dbReference>
<gene>
    <name evidence="6" type="ORF">A4H02_05050</name>
</gene>
<keyword evidence="7" id="KW-1185">Reference proteome</keyword>
<reference evidence="7" key="1">
    <citation type="submission" date="2016-04" db="EMBL/GenBank/DDBJ databases">
        <title>The genome sequence project of a novel Fervidobacterium isolate from a hot spring in Thailand.</title>
        <authorList>
            <person name="Gonzalez J.M."/>
            <person name="Cuecas A."/>
            <person name="Kanoksilapatham W."/>
        </authorList>
    </citation>
    <scope>NUCLEOTIDE SEQUENCE [LARGE SCALE GENOMIC DNA]</scope>
    <source>
        <strain evidence="7">FC2004</strain>
    </source>
</reference>
<dbReference type="PANTHER" id="PTHR32089">
    <property type="entry name" value="METHYL-ACCEPTING CHEMOTAXIS PROTEIN MCPB"/>
    <property type="match status" value="1"/>
</dbReference>
<dbReference type="AlphaFoldDB" id="A0A1E3G2W3"/>
<dbReference type="GO" id="GO:0004888">
    <property type="term" value="F:transmembrane signaling receptor activity"/>
    <property type="evidence" value="ECO:0007669"/>
    <property type="project" value="InterPro"/>
</dbReference>
<feature type="transmembrane region" description="Helical" evidence="4">
    <location>
        <begin position="275"/>
        <end position="291"/>
    </location>
</feature>
<dbReference type="PANTHER" id="PTHR32089:SF112">
    <property type="entry name" value="LYSOZYME-LIKE PROTEIN-RELATED"/>
    <property type="match status" value="1"/>
</dbReference>
<proteinExistence type="inferred from homology"/>
<keyword evidence="4" id="KW-0812">Transmembrane</keyword>
<evidence type="ECO:0000259" key="5">
    <source>
        <dbReference type="PROSITE" id="PS50111"/>
    </source>
</evidence>
<dbReference type="GO" id="GO:0006935">
    <property type="term" value="P:chemotaxis"/>
    <property type="evidence" value="ECO:0007669"/>
    <property type="project" value="InterPro"/>
</dbReference>
<evidence type="ECO:0000313" key="6">
    <source>
        <dbReference type="EMBL" id="ODN30605.1"/>
    </source>
</evidence>
<dbReference type="SUPFAM" id="SSF58104">
    <property type="entry name" value="Methyl-accepting chemotaxis protein (MCP) signaling domain"/>
    <property type="match status" value="1"/>
</dbReference>
<evidence type="ECO:0000313" key="7">
    <source>
        <dbReference type="Proteomes" id="UP000094570"/>
    </source>
</evidence>
<evidence type="ECO:0000256" key="4">
    <source>
        <dbReference type="SAM" id="Phobius"/>
    </source>
</evidence>
<keyword evidence="4" id="KW-1133">Transmembrane helix</keyword>